<reference evidence="9" key="1">
    <citation type="submission" date="2025-08" db="UniProtKB">
        <authorList>
            <consortium name="Ensembl"/>
        </authorList>
    </citation>
    <scope>IDENTIFICATION</scope>
</reference>
<reference evidence="9" key="2">
    <citation type="submission" date="2025-09" db="UniProtKB">
        <authorList>
            <consortium name="Ensembl"/>
        </authorList>
    </citation>
    <scope>IDENTIFICATION</scope>
</reference>
<dbReference type="PANTHER" id="PTHR12042">
    <property type="entry name" value="LACTOSYLCERAMIDE 4-ALPHA-GALACTOSYLTRANSFERASE ALPHA- 1,4-GALACTOSYLTRANSFERASE"/>
    <property type="match status" value="1"/>
</dbReference>
<evidence type="ECO:0000259" key="8">
    <source>
        <dbReference type="Pfam" id="PF04572"/>
    </source>
</evidence>
<evidence type="ECO:0000256" key="1">
    <source>
        <dbReference type="ARBA" id="ARBA00004323"/>
    </source>
</evidence>
<name>A0A8C5MAL8_9ANUR</name>
<dbReference type="InterPro" id="IPR007652">
    <property type="entry name" value="A1-4-GlycosylTfrase_dom"/>
</dbReference>
<dbReference type="GO" id="GO:0006493">
    <property type="term" value="P:protein O-linked glycosylation"/>
    <property type="evidence" value="ECO:0007669"/>
    <property type="project" value="TreeGrafter"/>
</dbReference>
<evidence type="ECO:0000256" key="5">
    <source>
        <dbReference type="ARBA" id="ARBA00023034"/>
    </source>
</evidence>
<keyword evidence="3" id="KW-0328">Glycosyltransferase</keyword>
<feature type="transmembrane region" description="Helical" evidence="7">
    <location>
        <begin position="26"/>
        <end position="46"/>
    </location>
</feature>
<evidence type="ECO:0000313" key="10">
    <source>
        <dbReference type="Proteomes" id="UP000694569"/>
    </source>
</evidence>
<dbReference type="InterPro" id="IPR007577">
    <property type="entry name" value="GlycoTrfase_DXD_sugar-bd_CS"/>
</dbReference>
<keyword evidence="5" id="KW-0333">Golgi apparatus</keyword>
<keyword evidence="7" id="KW-1133">Transmembrane helix</keyword>
<keyword evidence="10" id="KW-1185">Reference proteome</keyword>
<evidence type="ECO:0000256" key="7">
    <source>
        <dbReference type="SAM" id="Phobius"/>
    </source>
</evidence>
<comment type="subcellular location">
    <subcellularLocation>
        <location evidence="1">Golgi apparatus membrane</location>
        <topology evidence="1">Single-pass type II membrane protein</topology>
    </subcellularLocation>
</comment>
<accession>A0A8C5MAL8</accession>
<dbReference type="GeneTree" id="ENSGT00510000047981"/>
<evidence type="ECO:0000256" key="3">
    <source>
        <dbReference type="ARBA" id="ARBA00022676"/>
    </source>
</evidence>
<dbReference type="Proteomes" id="UP000694569">
    <property type="component" value="Unplaced"/>
</dbReference>
<dbReference type="SUPFAM" id="SSF53448">
    <property type="entry name" value="Nucleotide-diphospho-sugar transferases"/>
    <property type="match status" value="1"/>
</dbReference>
<dbReference type="Gene3D" id="3.90.550.20">
    <property type="match status" value="1"/>
</dbReference>
<comment type="similarity">
    <text evidence="2">Belongs to the glycosyltransferase 32 family.</text>
</comment>
<dbReference type="PANTHER" id="PTHR12042:SF16">
    <property type="entry name" value="ALPHA-1,4-N-ACETYLGLUCOSAMINYLTRANSFERASE"/>
    <property type="match status" value="1"/>
</dbReference>
<dbReference type="GO" id="GO:0008375">
    <property type="term" value="F:acetylglucosaminyltransferase activity"/>
    <property type="evidence" value="ECO:0007669"/>
    <property type="project" value="TreeGrafter"/>
</dbReference>
<dbReference type="Ensembl" id="ENSLLET00000010692.1">
    <property type="protein sequence ID" value="ENSLLEP00000010289.1"/>
    <property type="gene ID" value="ENSLLEG00000006540.1"/>
</dbReference>
<keyword evidence="4" id="KW-0808">Transferase</keyword>
<sequence>MCFDGAPSSSAGKRVGSSDKSTMLQYFKYLATFLLALSIWHLYTAINITKRKSLRTYLFDKNNPITFLTPDKVLRDGNGIIFLEITDRLDLPPLVLCSVESAARVYPDRPVAFFMQGLPDMETSDYQTQVKKKFPSLSYFQNVYLFPLRAYELFAQTPLLEWYTEVDLTKEKYRIHVTADGCRLAFIWKYGGIYFDSDTISMRPIPHKNFLAAQSEIHCANGMFGLNQYHGFAWICMEDFVKNYDGNSWGHQGPQLFTRILKYLYGVPQFNSKEDITCGSIHYLHPRRFFPIPYMDWERYYEVVDILPTFNDSYSVHLWNFMSNTLVDRLFQQYCPTTHAFMLNNHLDHD</sequence>
<dbReference type="AlphaFoldDB" id="A0A8C5MAL8"/>
<dbReference type="Pfam" id="PF04488">
    <property type="entry name" value="Gly_transf_sug"/>
    <property type="match status" value="1"/>
</dbReference>
<evidence type="ECO:0000313" key="9">
    <source>
        <dbReference type="Ensembl" id="ENSLLEP00000010289.1"/>
    </source>
</evidence>
<organism evidence="9 10">
    <name type="scientific">Leptobrachium leishanense</name>
    <name type="common">Leishan spiny toad</name>
    <dbReference type="NCBI Taxonomy" id="445787"/>
    <lineage>
        <taxon>Eukaryota</taxon>
        <taxon>Metazoa</taxon>
        <taxon>Chordata</taxon>
        <taxon>Craniata</taxon>
        <taxon>Vertebrata</taxon>
        <taxon>Euteleostomi</taxon>
        <taxon>Amphibia</taxon>
        <taxon>Batrachia</taxon>
        <taxon>Anura</taxon>
        <taxon>Pelobatoidea</taxon>
        <taxon>Megophryidae</taxon>
        <taxon>Leptobrachium</taxon>
    </lineage>
</organism>
<dbReference type="InterPro" id="IPR029044">
    <property type="entry name" value="Nucleotide-diphossugar_trans"/>
</dbReference>
<feature type="domain" description="Alpha 1,4-glycosyltransferase" evidence="8">
    <location>
        <begin position="227"/>
        <end position="341"/>
    </location>
</feature>
<dbReference type="Pfam" id="PF04572">
    <property type="entry name" value="Gb3_synth"/>
    <property type="match status" value="1"/>
</dbReference>
<dbReference type="GO" id="GO:0000139">
    <property type="term" value="C:Golgi membrane"/>
    <property type="evidence" value="ECO:0007669"/>
    <property type="project" value="UniProtKB-SubCell"/>
</dbReference>
<evidence type="ECO:0000256" key="2">
    <source>
        <dbReference type="ARBA" id="ARBA00009003"/>
    </source>
</evidence>
<proteinExistence type="inferred from homology"/>
<protein>
    <recommendedName>
        <fullName evidence="8">Alpha 1,4-glycosyltransferase domain-containing protein</fullName>
    </recommendedName>
</protein>
<evidence type="ECO:0000256" key="4">
    <source>
        <dbReference type="ARBA" id="ARBA00022679"/>
    </source>
</evidence>
<dbReference type="InterPro" id="IPR051981">
    <property type="entry name" value="Glycosyltransf_32"/>
</dbReference>
<keyword evidence="6 7" id="KW-0472">Membrane</keyword>
<keyword evidence="7" id="KW-0812">Transmembrane</keyword>
<evidence type="ECO:0000256" key="6">
    <source>
        <dbReference type="ARBA" id="ARBA00023136"/>
    </source>
</evidence>